<dbReference type="InterPro" id="IPR017932">
    <property type="entry name" value="GATase_2_dom"/>
</dbReference>
<keyword evidence="1" id="KW-0808">Transferase</keyword>
<dbReference type="InterPro" id="IPR029055">
    <property type="entry name" value="Ntn_hydrolases_N"/>
</dbReference>
<evidence type="ECO:0000313" key="5">
    <source>
        <dbReference type="Proteomes" id="UP000708576"/>
    </source>
</evidence>
<dbReference type="Proteomes" id="UP000708576">
    <property type="component" value="Unassembled WGS sequence"/>
</dbReference>
<protein>
    <submittedName>
        <fullName evidence="4">Amidophosphoribosyltransferase</fullName>
    </submittedName>
</protein>
<organism evidence="4 5">
    <name type="scientific">Carboxylicivirga linearis</name>
    <dbReference type="NCBI Taxonomy" id="1628157"/>
    <lineage>
        <taxon>Bacteria</taxon>
        <taxon>Pseudomonadati</taxon>
        <taxon>Bacteroidota</taxon>
        <taxon>Bacteroidia</taxon>
        <taxon>Marinilabiliales</taxon>
        <taxon>Marinilabiliaceae</taxon>
        <taxon>Carboxylicivirga</taxon>
    </lineage>
</organism>
<feature type="domain" description="Glutamine amidotransferase type-2" evidence="3">
    <location>
        <begin position="9"/>
        <end position="303"/>
    </location>
</feature>
<evidence type="ECO:0000256" key="2">
    <source>
        <dbReference type="ARBA" id="ARBA00022962"/>
    </source>
</evidence>
<accession>A0ABS5K0T3</accession>
<dbReference type="InterPro" id="IPR000836">
    <property type="entry name" value="PRTase_dom"/>
</dbReference>
<dbReference type="SUPFAM" id="SSF56235">
    <property type="entry name" value="N-terminal nucleophile aminohydrolases (Ntn hydrolases)"/>
    <property type="match status" value="1"/>
</dbReference>
<proteinExistence type="predicted"/>
<evidence type="ECO:0000259" key="3">
    <source>
        <dbReference type="PROSITE" id="PS51278"/>
    </source>
</evidence>
<dbReference type="InterPro" id="IPR029057">
    <property type="entry name" value="PRTase-like"/>
</dbReference>
<dbReference type="SUPFAM" id="SSF53271">
    <property type="entry name" value="PRTase-like"/>
    <property type="match status" value="1"/>
</dbReference>
<keyword evidence="5" id="KW-1185">Reference proteome</keyword>
<reference evidence="4 5" key="1">
    <citation type="journal article" date="2015" name="Int. J. Syst. Evol. Microbiol.">
        <title>Carboxylicivirga linearis sp. nov., isolated from a sea cucumber culture pond.</title>
        <authorList>
            <person name="Wang F.Q."/>
            <person name="Zhou Y.X."/>
            <person name="Lin X.Z."/>
            <person name="Chen G.J."/>
            <person name="Du Z.J."/>
        </authorList>
    </citation>
    <scope>NUCLEOTIDE SEQUENCE [LARGE SCALE GENOMIC DNA]</scope>
    <source>
        <strain evidence="4 5">FB218</strain>
    </source>
</reference>
<comment type="caution">
    <text evidence="4">The sequence shown here is derived from an EMBL/GenBank/DDBJ whole genome shotgun (WGS) entry which is preliminary data.</text>
</comment>
<dbReference type="RefSeq" id="WP_212217891.1">
    <property type="nucleotide sequence ID" value="NZ_JAGUCO010000021.1"/>
</dbReference>
<evidence type="ECO:0000256" key="1">
    <source>
        <dbReference type="ARBA" id="ARBA00022679"/>
    </source>
</evidence>
<name>A0ABS5K0T3_9BACT</name>
<dbReference type="Gene3D" id="3.60.20.10">
    <property type="entry name" value="Glutamine Phosphoribosylpyrophosphate, subunit 1, domain 1"/>
    <property type="match status" value="1"/>
</dbReference>
<dbReference type="CDD" id="cd06223">
    <property type="entry name" value="PRTases_typeI"/>
    <property type="match status" value="1"/>
</dbReference>
<dbReference type="EMBL" id="JAGUCO010000021">
    <property type="protein sequence ID" value="MBS2100306.1"/>
    <property type="molecule type" value="Genomic_DNA"/>
</dbReference>
<dbReference type="PROSITE" id="PS51278">
    <property type="entry name" value="GATASE_TYPE_2"/>
    <property type="match status" value="1"/>
</dbReference>
<evidence type="ECO:0000313" key="4">
    <source>
        <dbReference type="EMBL" id="MBS2100306.1"/>
    </source>
</evidence>
<gene>
    <name evidence="4" type="ORF">KEM10_18625</name>
</gene>
<sequence>MSDQIKHECGIVLIRLLKPLEYYQEKYGTWMYGLNKLYLLMEKQHNRGQDGAGAVNLKIDQEAGKKYFFRQRSNKTNPIKDIFEKINEPLVKLQDHEPELLKDPKYAKENLPFAGELYLGHLRYGTFGNHSIEYVHPVMRENNWRSRNLVMAGNFNLTNVDEIFKSLFDLGQHPKDYTDTVTILENVGHFLDEENQMLFRKHKNEGLSNRDISFAIEQELDVREILERSSRRWDGGYALAGLIGHGDAFVTRDPWGIRPACYYKDDEIVVVASERPVIQTAMNVRSVQVQELKPGHALIIKKDGTVTEELVRVPQKRTSCSFERIYFSRGSDKKIYLERKDLGRLLAKTLLEKVNYDVENTVFSYIPNTAETAFYGMMDGVRQELDQVKKRKILDKGKDITPEELDEILAVEPRVEKIAIKDVKMRTFIADDDSRDDMVAHVYDVTYGIVKNGVDTLVIIDDSIVRGTTLKKSILRILDRLHPKKIIVVSSAPQIRYPDCYGIDMAKLKDFCAFSAAIELLKDSGQEKVIDDVYKKCKEQQNLPKEEIVNYVKEIYRPFTPEQISAKISEMLRPEDIDAEVELVYQTIENLHTACPDDKGDWYFTGDYPTPGGNKVVNTSYINFVEGNGGRAY</sequence>
<dbReference type="PANTHER" id="PTHR11907">
    <property type="entry name" value="AMIDOPHOSPHORIBOSYLTRANSFERASE"/>
    <property type="match status" value="1"/>
</dbReference>
<keyword evidence="2" id="KW-0315">Glutamine amidotransferase</keyword>